<evidence type="ECO:0000313" key="2">
    <source>
        <dbReference type="Proteomes" id="UP000224460"/>
    </source>
</evidence>
<protein>
    <submittedName>
        <fullName evidence="1">Flagellar hook-basal body complex protein FliE</fullName>
    </submittedName>
</protein>
<keyword evidence="1" id="KW-0966">Cell projection</keyword>
<dbReference type="EMBL" id="PEDL01000002">
    <property type="protein sequence ID" value="PHV71738.1"/>
    <property type="molecule type" value="Genomic_DNA"/>
</dbReference>
<organism evidence="1 2">
    <name type="scientific">Sporanaerobium hydrogeniformans</name>
    <dbReference type="NCBI Taxonomy" id="3072179"/>
    <lineage>
        <taxon>Bacteria</taxon>
        <taxon>Bacillati</taxon>
        <taxon>Bacillota</taxon>
        <taxon>Clostridia</taxon>
        <taxon>Lachnospirales</taxon>
        <taxon>Lachnospiraceae</taxon>
        <taxon>Sporanaerobium</taxon>
    </lineage>
</organism>
<keyword evidence="1" id="KW-0969">Cilium</keyword>
<proteinExistence type="predicted"/>
<accession>A0AC61DFZ9</accession>
<keyword evidence="2" id="KW-1185">Reference proteome</keyword>
<comment type="caution">
    <text evidence="1">The sequence shown here is derived from an EMBL/GenBank/DDBJ whole genome shotgun (WGS) entry which is preliminary data.</text>
</comment>
<evidence type="ECO:0000313" key="1">
    <source>
        <dbReference type="EMBL" id="PHV71738.1"/>
    </source>
</evidence>
<gene>
    <name evidence="1" type="ORF">CS063_04045</name>
</gene>
<name>A0AC61DFZ9_9FIRM</name>
<keyword evidence="1" id="KW-0282">Flagellum</keyword>
<dbReference type="Proteomes" id="UP000224460">
    <property type="component" value="Unassembled WGS sequence"/>
</dbReference>
<sequence>MIEAIQALQSASIGTEKVNKAATLTSDTSFMDALDAAKKLIQATNESEQEAKVLTYDFLTGKNDNIHSLLIAQEKSSIMLNFTLQVRNQLIDAYKEIMRLNI</sequence>
<reference evidence="1" key="1">
    <citation type="submission" date="2017-10" db="EMBL/GenBank/DDBJ databases">
        <title>Genome sequence of cellulolytic Lachnospiraceae bacterium XHS1971 isolated from hotspring sediment.</title>
        <authorList>
            <person name="Vasudevan G."/>
            <person name="Joshi A.J."/>
            <person name="Hivarkar S."/>
            <person name="Lanjekar V.B."/>
            <person name="Dhakephalkar P.K."/>
            <person name="Dagar S."/>
        </authorList>
    </citation>
    <scope>NUCLEOTIDE SEQUENCE</scope>
    <source>
        <strain evidence="1">XHS1971</strain>
    </source>
</reference>